<evidence type="ECO:0000313" key="3">
    <source>
        <dbReference type="Proteomes" id="UP000001261"/>
    </source>
</evidence>
<sequence length="285" mass="31632">MEETQQLLDCQFVGGDDTASRLEHRPKRLVGQPQPNPSDGENVRRPEARKQGTSSPWHTVCLSQTLLFLSFGILVACFKTSDGDWTLSGQSFFICRLSGADAGNQRRRFGKEQCEPAQLPLRPTHAESIDGVVSDKGSRKQANIPECDQTPHCGTRNRRNKQSHFGIAVFPCMSLRSQVSWRSLSFERSQTKKRSNDQREVGHLTTGFRVSPLTAVQAERLFNPCSGNSGAIGLSGCTYAHTYNPLLLKNRIANISSPQTHKKPPTVRLSEQKRDVEALLTLVAC</sequence>
<reference evidence="3" key="1">
    <citation type="journal article" date="2009" name="Genome Res.">
        <title>Comparative genomic analyses of the human fungal pathogens Coccidioides and their relatives.</title>
        <authorList>
            <person name="Sharpton T.J."/>
            <person name="Stajich J.E."/>
            <person name="Rounsley S.D."/>
            <person name="Gardner M.J."/>
            <person name="Wortman J.R."/>
            <person name="Jordar V.S."/>
            <person name="Maiti R."/>
            <person name="Kodira C.D."/>
            <person name="Neafsey D.E."/>
            <person name="Zeng Q."/>
            <person name="Hung C.-Y."/>
            <person name="McMahan C."/>
            <person name="Muszewska A."/>
            <person name="Grynberg M."/>
            <person name="Mandel M.A."/>
            <person name="Kellner E.M."/>
            <person name="Barker B.M."/>
            <person name="Galgiani J.N."/>
            <person name="Orbach M.J."/>
            <person name="Kirkland T.N."/>
            <person name="Cole G.T."/>
            <person name="Henn M.R."/>
            <person name="Birren B.W."/>
            <person name="Taylor J.W."/>
        </authorList>
    </citation>
    <scope>NUCLEOTIDE SEQUENCE [LARGE SCALE GENOMIC DNA]</scope>
    <source>
        <strain evidence="3">RS</strain>
    </source>
</reference>
<evidence type="ECO:0000313" key="2">
    <source>
        <dbReference type="EMBL" id="EAS28547.2"/>
    </source>
</evidence>
<name>A0A0E1RVD7_COCIM</name>
<dbReference type="KEGG" id="cim:CIMG_09751"/>
<keyword evidence="3" id="KW-1185">Reference proteome</keyword>
<dbReference type="Proteomes" id="UP000001261">
    <property type="component" value="Unassembled WGS sequence"/>
</dbReference>
<organism evidence="2 3">
    <name type="scientific">Coccidioides immitis (strain RS)</name>
    <name type="common">Valley fever fungus</name>
    <dbReference type="NCBI Taxonomy" id="246410"/>
    <lineage>
        <taxon>Eukaryota</taxon>
        <taxon>Fungi</taxon>
        <taxon>Dikarya</taxon>
        <taxon>Ascomycota</taxon>
        <taxon>Pezizomycotina</taxon>
        <taxon>Eurotiomycetes</taxon>
        <taxon>Eurotiomycetidae</taxon>
        <taxon>Onygenales</taxon>
        <taxon>Onygenaceae</taxon>
        <taxon>Coccidioides</taxon>
    </lineage>
</organism>
<dbReference type="VEuPathDB" id="FungiDB:CIMG_09751"/>
<dbReference type="RefSeq" id="XP_001240130.2">
    <property type="nucleotide sequence ID" value="XM_001240129.2"/>
</dbReference>
<dbReference type="EMBL" id="GG704912">
    <property type="protein sequence ID" value="EAS28547.2"/>
    <property type="molecule type" value="Genomic_DNA"/>
</dbReference>
<dbReference type="GeneID" id="4558455"/>
<feature type="region of interest" description="Disordered" evidence="1">
    <location>
        <begin position="23"/>
        <end position="55"/>
    </location>
</feature>
<proteinExistence type="predicted"/>
<dbReference type="InParanoid" id="A0A0E1RVD7"/>
<protein>
    <submittedName>
        <fullName evidence="2">Uncharacterized protein</fullName>
    </submittedName>
</protein>
<evidence type="ECO:0000256" key="1">
    <source>
        <dbReference type="SAM" id="MobiDB-lite"/>
    </source>
</evidence>
<accession>A0A0E1RVD7</accession>
<feature type="compositionally biased region" description="Basic and acidic residues" evidence="1">
    <location>
        <begin position="41"/>
        <end position="50"/>
    </location>
</feature>
<gene>
    <name evidence="2" type="ORF">CIMG_09751</name>
</gene>
<dbReference type="AlphaFoldDB" id="A0A0E1RVD7"/>
<reference evidence="3" key="2">
    <citation type="journal article" date="2010" name="Genome Res.">
        <title>Population genomic sequencing of Coccidioides fungi reveals recent hybridization and transposon control.</title>
        <authorList>
            <person name="Neafsey D.E."/>
            <person name="Barker B.M."/>
            <person name="Sharpton T.J."/>
            <person name="Stajich J.E."/>
            <person name="Park D.J."/>
            <person name="Whiston E."/>
            <person name="Hung C.-Y."/>
            <person name="McMahan C."/>
            <person name="White J."/>
            <person name="Sykes S."/>
            <person name="Heiman D."/>
            <person name="Young S."/>
            <person name="Zeng Q."/>
            <person name="Abouelleil A."/>
            <person name="Aftuck L."/>
            <person name="Bessette D."/>
            <person name="Brown A."/>
            <person name="FitzGerald M."/>
            <person name="Lui A."/>
            <person name="Macdonald J.P."/>
            <person name="Priest M."/>
            <person name="Orbach M.J."/>
            <person name="Galgiani J.N."/>
            <person name="Kirkland T.N."/>
            <person name="Cole G.T."/>
            <person name="Birren B.W."/>
            <person name="Henn M.R."/>
            <person name="Taylor J.W."/>
            <person name="Rounsley S.D."/>
        </authorList>
    </citation>
    <scope>GENOME REANNOTATION</scope>
    <source>
        <strain evidence="3">RS</strain>
    </source>
</reference>